<organism evidence="2 3">
    <name type="scientific">Candidatus Hydrogenisulfobacillus filiaventi</name>
    <dbReference type="NCBI Taxonomy" id="2707344"/>
    <lineage>
        <taxon>Bacteria</taxon>
        <taxon>Bacillati</taxon>
        <taxon>Bacillota</taxon>
        <taxon>Clostridia</taxon>
        <taxon>Eubacteriales</taxon>
        <taxon>Clostridiales Family XVII. Incertae Sedis</taxon>
        <taxon>Candidatus Hydrogenisulfobacillus</taxon>
    </lineage>
</organism>
<evidence type="ECO:0000313" key="2">
    <source>
        <dbReference type="EMBL" id="CAB1127534.1"/>
    </source>
</evidence>
<reference evidence="2 3" key="1">
    <citation type="submission" date="2020-02" db="EMBL/GenBank/DDBJ databases">
        <authorList>
            <person name="Hogendoorn C."/>
        </authorList>
    </citation>
    <scope>NUCLEOTIDE SEQUENCE [LARGE SCALE GENOMIC DNA]</scope>
    <source>
        <strain evidence="2">R501</strain>
    </source>
</reference>
<dbReference type="AlphaFoldDB" id="A0A6F8ZCY1"/>
<dbReference type="EMBL" id="LR778114">
    <property type="protein sequence ID" value="CAB1127534.1"/>
    <property type="molecule type" value="Genomic_DNA"/>
</dbReference>
<feature type="transmembrane region" description="Helical" evidence="1">
    <location>
        <begin position="116"/>
        <end position="135"/>
    </location>
</feature>
<feature type="transmembrane region" description="Helical" evidence="1">
    <location>
        <begin position="93"/>
        <end position="110"/>
    </location>
</feature>
<feature type="transmembrane region" description="Helical" evidence="1">
    <location>
        <begin position="52"/>
        <end position="72"/>
    </location>
</feature>
<evidence type="ECO:0000256" key="1">
    <source>
        <dbReference type="SAM" id="Phobius"/>
    </source>
</evidence>
<feature type="transmembrane region" description="Helical" evidence="1">
    <location>
        <begin position="171"/>
        <end position="187"/>
    </location>
</feature>
<keyword evidence="3" id="KW-1185">Reference proteome</keyword>
<keyword evidence="1" id="KW-0472">Membrane</keyword>
<evidence type="ECO:0008006" key="4">
    <source>
        <dbReference type="Google" id="ProtNLM"/>
    </source>
</evidence>
<feature type="transmembrane region" description="Helical" evidence="1">
    <location>
        <begin position="147"/>
        <end position="165"/>
    </location>
</feature>
<sequence length="208" mass="21580">MVTRLAVVLIWAGAVGLLLVRSPHGGRRVYQAMAAAQVVLLAELAWWERNLVGAGVVALEAVLKVGVVPWLLSHGAPLAEEQYGARGIWGASGLVWGALGFTGLGLASGYRLGVPASGLTGAVLAAGLILLWGLAMRRDPWVQAVQLLALDTVLGALAFLALQGLPPVADGLALADLVGMAAILAALERTNRIRFGVVDTTQLKELKG</sequence>
<keyword evidence="1" id="KW-0812">Transmembrane</keyword>
<proteinExistence type="predicted"/>
<keyword evidence="1" id="KW-1133">Transmembrane helix</keyword>
<protein>
    <recommendedName>
        <fullName evidence="4">Hydrogenase-4 component E</fullName>
    </recommendedName>
</protein>
<dbReference type="Proteomes" id="UP000503399">
    <property type="component" value="Chromosome"/>
</dbReference>
<evidence type="ECO:0000313" key="3">
    <source>
        <dbReference type="Proteomes" id="UP000503399"/>
    </source>
</evidence>
<name>A0A6F8ZCY1_9FIRM</name>
<accession>A0A6F8ZCY1</accession>
<gene>
    <name evidence="2" type="ORF">R50_0028</name>
</gene>
<dbReference type="KEGG" id="hfv:R50_0028"/>